<gene>
    <name evidence="1" type="ORF">BST29_00555</name>
</gene>
<protein>
    <recommendedName>
        <fullName evidence="3">Nitroreductase family deazaflavin-dependent oxidoreductase</fullName>
    </recommendedName>
</protein>
<organism evidence="1 2">
    <name type="scientific">Mycobacterium malmoense</name>
    <dbReference type="NCBI Taxonomy" id="1780"/>
    <lineage>
        <taxon>Bacteria</taxon>
        <taxon>Bacillati</taxon>
        <taxon>Actinomycetota</taxon>
        <taxon>Actinomycetes</taxon>
        <taxon>Mycobacteriales</taxon>
        <taxon>Mycobacteriaceae</taxon>
        <taxon>Mycobacterium</taxon>
    </lineage>
</organism>
<dbReference type="InterPro" id="IPR012349">
    <property type="entry name" value="Split_barrel_FMN-bd"/>
</dbReference>
<comment type="caution">
    <text evidence="1">The sequence shown here is derived from an EMBL/GenBank/DDBJ whole genome shotgun (WGS) entry which is preliminary data.</text>
</comment>
<name>A0ABX3SXW8_MYCMA</name>
<dbReference type="InterPro" id="IPR004378">
    <property type="entry name" value="F420H2_quin_Rdtase"/>
</dbReference>
<keyword evidence="2" id="KW-1185">Reference proteome</keyword>
<reference evidence="1 2" key="1">
    <citation type="submission" date="2017-02" db="EMBL/GenBank/DDBJ databases">
        <title>The new phylogeny of genus Mycobacterium.</title>
        <authorList>
            <person name="Tortoli E."/>
            <person name="Trovato A."/>
            <person name="Cirillo D.M."/>
        </authorList>
    </citation>
    <scope>NUCLEOTIDE SEQUENCE [LARGE SCALE GENOMIC DNA]</scope>
    <source>
        <strain evidence="1 2">IP1130001</strain>
    </source>
</reference>
<dbReference type="Pfam" id="PF04075">
    <property type="entry name" value="F420H2_quin_red"/>
    <property type="match status" value="1"/>
</dbReference>
<dbReference type="EMBL" id="MVHV01000001">
    <property type="protein sequence ID" value="ORA85397.1"/>
    <property type="molecule type" value="Genomic_DNA"/>
</dbReference>
<sequence>MSNRMLIITVAGRRTGRRYRIPVGYVGIDGRILIGTGGNWFRNLRPDTPVEVLVRRQTMRMLPQVIDDMDTAYDLYGDIIRHNPIHGRYAKIRLDSDGRPDRGDLAAALKRGVRVVQLQPCQVTTG</sequence>
<evidence type="ECO:0008006" key="3">
    <source>
        <dbReference type="Google" id="ProtNLM"/>
    </source>
</evidence>
<dbReference type="Gene3D" id="2.30.110.10">
    <property type="entry name" value="Electron Transport, Fmn-binding Protein, Chain A"/>
    <property type="match status" value="1"/>
</dbReference>
<accession>A0ABX3SXW8</accession>
<evidence type="ECO:0000313" key="2">
    <source>
        <dbReference type="Proteomes" id="UP000243140"/>
    </source>
</evidence>
<dbReference type="Proteomes" id="UP000243140">
    <property type="component" value="Unassembled WGS sequence"/>
</dbReference>
<proteinExistence type="predicted"/>
<evidence type="ECO:0000313" key="1">
    <source>
        <dbReference type="EMBL" id="ORA85397.1"/>
    </source>
</evidence>